<dbReference type="Pfam" id="PF17874">
    <property type="entry name" value="TPR_MalT"/>
    <property type="match status" value="1"/>
</dbReference>
<name>A0ABW2RHV3_9BACL</name>
<dbReference type="Gene3D" id="1.25.40.10">
    <property type="entry name" value="Tetratricopeptide repeat domain"/>
    <property type="match status" value="1"/>
</dbReference>
<evidence type="ECO:0000256" key="4">
    <source>
        <dbReference type="PROSITE-ProRule" id="PRU00339"/>
    </source>
</evidence>
<dbReference type="SUPFAM" id="SSF46894">
    <property type="entry name" value="C-terminal effector domain of the bipartite response regulators"/>
    <property type="match status" value="1"/>
</dbReference>
<dbReference type="InterPro" id="IPR041617">
    <property type="entry name" value="TPR_MalT"/>
</dbReference>
<evidence type="ECO:0000256" key="2">
    <source>
        <dbReference type="ARBA" id="ARBA00023125"/>
    </source>
</evidence>
<dbReference type="RefSeq" id="WP_379863794.1">
    <property type="nucleotide sequence ID" value="NZ_JBHTBW010000013.1"/>
</dbReference>
<dbReference type="PRINTS" id="PR00038">
    <property type="entry name" value="HTHLUXR"/>
</dbReference>
<sequence length="912" mass="104930">MKGNYGNVSVERYFPRELLLKTKLWIPFSPRAEYVSRKRLIERCQESEGKKLTVVVAPAGYGKTALVSEWAVRSKLSVAWVSLDVSDNNPARFWMHLIAAMSFLEDPLREAAMQKLLQPDWEQEMVLTLLLNAIDAQRPKFTLILDDYHLIHNRDIHQGMAFLLEHQPPGMHVILSSRTQPPLPLARLRARDQLLEINHADLRFRINEASSFLQQATKRRFSPCQLRELLGRTDGWITGIRFLVSDKAAKGNEATDWNLNRHLTHYFEDEVWNQLDESEQTVLLNTSILTPLNANTCQALTGRPDCQGLLEMWVKEGLFLFPADDEQKNYQYHPLFAEYLRTRLRRESPDREHQLHRRMVRWYESQWCTEKMMEHALAARDYEEAADMIGRHAGALMKEGWVSLVESWLHRLPIALLHTRPQLGCLLAWVRILKGEVRHAFEWLHELERHGNFREQKRDEAFEEETALLRTVIELLLEQDESALKKGKKVWADLPPEHAYYPHVCLALGEAHCKLHRLHDAMVWCMRAKRGAERTADFHLALLADGILGEVEIARGQLEDAMLRLTKALKRAQTPRGDLPGSGYLYLTLGKIYYEWDQLDDAERSFARAFELCKQWGNHSAVVDTYIWKARAIFAKHKGVVAKELLKRAEELIKDAVVFPQHSSKIKAVQASLALLQENEAKAFVWAKSCDAGLMDLSLKESEFEYQTLIRVLIRQRNEDKTMRMLKRMIKDAEETGCSKSLVTYYLLQALAHKAFGQVNKAFGSLGKALAVGSRMQAARAFIDEGQAMAELLLQYVNGVEKGCLSLPDGVSNEYLSHLLLLYKRHGIGPVRHCREKSGEAQPDWMIEPLSEREKQVLQLVSEGLKNQEIADELVISISTVKKHINNIYGKLQVRNRTEAIKFARKLHFLNS</sequence>
<dbReference type="Gene3D" id="1.10.10.10">
    <property type="entry name" value="Winged helix-like DNA-binding domain superfamily/Winged helix DNA-binding domain"/>
    <property type="match status" value="1"/>
</dbReference>
<evidence type="ECO:0000313" key="6">
    <source>
        <dbReference type="EMBL" id="MFC7440513.1"/>
    </source>
</evidence>
<dbReference type="Pfam" id="PF00196">
    <property type="entry name" value="GerE"/>
    <property type="match status" value="1"/>
</dbReference>
<dbReference type="SMART" id="SM00421">
    <property type="entry name" value="HTH_LUXR"/>
    <property type="match status" value="1"/>
</dbReference>
<dbReference type="InterPro" id="IPR019734">
    <property type="entry name" value="TPR_rpt"/>
</dbReference>
<dbReference type="EMBL" id="JBHTBW010000013">
    <property type="protein sequence ID" value="MFC7440513.1"/>
    <property type="molecule type" value="Genomic_DNA"/>
</dbReference>
<dbReference type="Proteomes" id="UP001596500">
    <property type="component" value="Unassembled WGS sequence"/>
</dbReference>
<dbReference type="PANTHER" id="PTHR44688:SF16">
    <property type="entry name" value="DNA-BINDING TRANSCRIPTIONAL ACTIVATOR DEVR_DOSR"/>
    <property type="match status" value="1"/>
</dbReference>
<dbReference type="InterPro" id="IPR016032">
    <property type="entry name" value="Sig_transdc_resp-reg_C-effctor"/>
</dbReference>
<proteinExistence type="predicted"/>
<dbReference type="PROSITE" id="PS50005">
    <property type="entry name" value="TPR"/>
    <property type="match status" value="1"/>
</dbReference>
<accession>A0ABW2RHV3</accession>
<reference evidence="7" key="1">
    <citation type="journal article" date="2019" name="Int. J. Syst. Evol. Microbiol.">
        <title>The Global Catalogue of Microorganisms (GCM) 10K type strain sequencing project: providing services to taxonomists for standard genome sequencing and annotation.</title>
        <authorList>
            <consortium name="The Broad Institute Genomics Platform"/>
            <consortium name="The Broad Institute Genome Sequencing Center for Infectious Disease"/>
            <person name="Wu L."/>
            <person name="Ma J."/>
        </authorList>
    </citation>
    <scope>NUCLEOTIDE SEQUENCE [LARGE SCALE GENOMIC DNA]</scope>
    <source>
        <strain evidence="7">CGMCC 1.12942</strain>
    </source>
</reference>
<keyword evidence="2" id="KW-0238">DNA-binding</keyword>
<keyword evidence="1" id="KW-0805">Transcription regulation</keyword>
<dbReference type="InterPro" id="IPR011990">
    <property type="entry name" value="TPR-like_helical_dom_sf"/>
</dbReference>
<dbReference type="InterPro" id="IPR036388">
    <property type="entry name" value="WH-like_DNA-bd_sf"/>
</dbReference>
<feature type="repeat" description="TPR" evidence="4">
    <location>
        <begin position="583"/>
        <end position="616"/>
    </location>
</feature>
<dbReference type="PROSITE" id="PS00622">
    <property type="entry name" value="HTH_LUXR_1"/>
    <property type="match status" value="1"/>
</dbReference>
<evidence type="ECO:0000259" key="5">
    <source>
        <dbReference type="PROSITE" id="PS50043"/>
    </source>
</evidence>
<dbReference type="Gene3D" id="3.40.50.300">
    <property type="entry name" value="P-loop containing nucleotide triphosphate hydrolases"/>
    <property type="match status" value="1"/>
</dbReference>
<dbReference type="SUPFAM" id="SSF52540">
    <property type="entry name" value="P-loop containing nucleoside triphosphate hydrolases"/>
    <property type="match status" value="1"/>
</dbReference>
<feature type="domain" description="HTH luxR-type" evidence="5">
    <location>
        <begin position="843"/>
        <end position="908"/>
    </location>
</feature>
<keyword evidence="7" id="KW-1185">Reference proteome</keyword>
<evidence type="ECO:0000256" key="3">
    <source>
        <dbReference type="ARBA" id="ARBA00023163"/>
    </source>
</evidence>
<dbReference type="SUPFAM" id="SSF48452">
    <property type="entry name" value="TPR-like"/>
    <property type="match status" value="1"/>
</dbReference>
<keyword evidence="4" id="KW-0802">TPR repeat</keyword>
<organism evidence="6 7">
    <name type="scientific">Laceyella putida</name>
    <dbReference type="NCBI Taxonomy" id="110101"/>
    <lineage>
        <taxon>Bacteria</taxon>
        <taxon>Bacillati</taxon>
        <taxon>Bacillota</taxon>
        <taxon>Bacilli</taxon>
        <taxon>Bacillales</taxon>
        <taxon>Thermoactinomycetaceae</taxon>
        <taxon>Laceyella</taxon>
    </lineage>
</organism>
<dbReference type="InterPro" id="IPR027417">
    <property type="entry name" value="P-loop_NTPase"/>
</dbReference>
<protein>
    <submittedName>
        <fullName evidence="6">LuxR C-terminal-related transcriptional regulator</fullName>
    </submittedName>
</protein>
<evidence type="ECO:0000313" key="7">
    <source>
        <dbReference type="Proteomes" id="UP001596500"/>
    </source>
</evidence>
<dbReference type="CDD" id="cd06170">
    <property type="entry name" value="LuxR_C_like"/>
    <property type="match status" value="1"/>
</dbReference>
<gene>
    <name evidence="6" type="ORF">ACFQNG_05035</name>
</gene>
<dbReference type="Pfam" id="PF25873">
    <property type="entry name" value="WHD_MalT"/>
    <property type="match status" value="1"/>
</dbReference>
<dbReference type="PANTHER" id="PTHR44688">
    <property type="entry name" value="DNA-BINDING TRANSCRIPTIONAL ACTIVATOR DEVR_DOSR"/>
    <property type="match status" value="1"/>
</dbReference>
<dbReference type="PROSITE" id="PS50043">
    <property type="entry name" value="HTH_LUXR_2"/>
    <property type="match status" value="1"/>
</dbReference>
<dbReference type="InterPro" id="IPR000792">
    <property type="entry name" value="Tscrpt_reg_LuxR_C"/>
</dbReference>
<comment type="caution">
    <text evidence="6">The sequence shown here is derived from an EMBL/GenBank/DDBJ whole genome shotgun (WGS) entry which is preliminary data.</text>
</comment>
<keyword evidence="3" id="KW-0804">Transcription</keyword>
<evidence type="ECO:0000256" key="1">
    <source>
        <dbReference type="ARBA" id="ARBA00023015"/>
    </source>
</evidence>
<dbReference type="InterPro" id="IPR059106">
    <property type="entry name" value="WHD_MalT"/>
</dbReference>